<evidence type="ECO:0000313" key="3">
    <source>
        <dbReference type="Proteomes" id="UP001447188"/>
    </source>
</evidence>
<dbReference type="SUPFAM" id="SSF52540">
    <property type="entry name" value="P-loop containing nucleoside triphosphate hydrolases"/>
    <property type="match status" value="1"/>
</dbReference>
<dbReference type="Pfam" id="PF00270">
    <property type="entry name" value="DEAD"/>
    <property type="match status" value="1"/>
</dbReference>
<gene>
    <name evidence="2" type="ORF">Q9L58_010766</name>
</gene>
<dbReference type="Proteomes" id="UP001447188">
    <property type="component" value="Unassembled WGS sequence"/>
</dbReference>
<keyword evidence="3" id="KW-1185">Reference proteome</keyword>
<protein>
    <recommendedName>
        <fullName evidence="1">DEAD/DEAH-box helicase domain-containing protein</fullName>
    </recommendedName>
</protein>
<name>A0ABR3G3T6_9PEZI</name>
<dbReference type="InterPro" id="IPR027417">
    <property type="entry name" value="P-loop_NTPase"/>
</dbReference>
<feature type="non-terminal residue" evidence="2">
    <location>
        <position position="440"/>
    </location>
</feature>
<reference evidence="2 3" key="1">
    <citation type="submission" date="2024-02" db="EMBL/GenBank/DDBJ databases">
        <title>Discinaceae phylogenomics.</title>
        <authorList>
            <person name="Dirks A.C."/>
            <person name="James T.Y."/>
        </authorList>
    </citation>
    <scope>NUCLEOTIDE SEQUENCE [LARGE SCALE GENOMIC DNA]</scope>
    <source>
        <strain evidence="2 3">ACD0624</strain>
    </source>
</reference>
<dbReference type="Gene3D" id="3.40.50.300">
    <property type="entry name" value="P-loop containing nucleotide triphosphate hydrolases"/>
    <property type="match status" value="1"/>
</dbReference>
<comment type="caution">
    <text evidence="2">The sequence shown here is derived from an EMBL/GenBank/DDBJ whole genome shotgun (WGS) entry which is preliminary data.</text>
</comment>
<evidence type="ECO:0000313" key="2">
    <source>
        <dbReference type="EMBL" id="KAL0630387.1"/>
    </source>
</evidence>
<sequence length="440" mass="49207">MIKNFLRSMYAEDPTSEIFNVGVKGQLDGAAVWARLERGRVRFLKHLMLLMHMTGGGPARGTELAGLSFRNTGFRRRNIFLLGGRMAFVTRYHKGQAISGKEKFIPRFLPEPIGKLLMAYLIFVIPFLINYIPRVLSGLRPIDEEMKSLLWFENGKVWGTAQLTSLLEARTEVDFGFAINTASWRHISIALQWEYLGKPDMAEEVDDEPQDGETEDARDLQAGHSTNVACRLYAVRRDLVSSLTARSIQIFGDLSREWHQLLWLEGKHVGEIGCGSDKLKRPLEVEPLEVQKRPRLTDVGFGLGKLMGDACWKQMTPEEQISEGLKRLFGPDSSCKSADQKQALLAVLGAEAKTPLVIVQPTGAGKSLLFMLPAVLRGAGKTIVVVPYLALIQDIYRRCKESHTLLKVAIWESENYTRNADLLSANVVLVGSKSASNYLF</sequence>
<feature type="domain" description="DEAD/DEAH-box helicase" evidence="1">
    <location>
        <begin position="338"/>
        <end position="423"/>
    </location>
</feature>
<organism evidence="2 3">
    <name type="scientific">Discina gigas</name>
    <dbReference type="NCBI Taxonomy" id="1032678"/>
    <lineage>
        <taxon>Eukaryota</taxon>
        <taxon>Fungi</taxon>
        <taxon>Dikarya</taxon>
        <taxon>Ascomycota</taxon>
        <taxon>Pezizomycotina</taxon>
        <taxon>Pezizomycetes</taxon>
        <taxon>Pezizales</taxon>
        <taxon>Discinaceae</taxon>
        <taxon>Discina</taxon>
    </lineage>
</organism>
<proteinExistence type="predicted"/>
<accession>A0ABR3G3T6</accession>
<evidence type="ECO:0000259" key="1">
    <source>
        <dbReference type="Pfam" id="PF00270"/>
    </source>
</evidence>
<dbReference type="EMBL" id="JBBBZM010000721">
    <property type="protein sequence ID" value="KAL0630387.1"/>
    <property type="molecule type" value="Genomic_DNA"/>
</dbReference>
<dbReference type="InterPro" id="IPR011545">
    <property type="entry name" value="DEAD/DEAH_box_helicase_dom"/>
</dbReference>